<dbReference type="Proteomes" id="UP000183947">
    <property type="component" value="Unassembled WGS sequence"/>
</dbReference>
<keyword evidence="3" id="KW-1185">Reference proteome</keyword>
<dbReference type="Pfam" id="PF17642">
    <property type="entry name" value="TssD"/>
    <property type="match status" value="1"/>
</dbReference>
<evidence type="ECO:0000313" key="3">
    <source>
        <dbReference type="Proteomes" id="UP000183947"/>
    </source>
</evidence>
<reference evidence="3" key="1">
    <citation type="submission" date="2016-11" db="EMBL/GenBank/DDBJ databases">
        <authorList>
            <person name="Varghese N."/>
            <person name="Submissions S."/>
        </authorList>
    </citation>
    <scope>NUCLEOTIDE SEQUENCE [LARGE SCALE GENOMIC DNA]</scope>
    <source>
        <strain evidence="3">DSM 18569</strain>
    </source>
</reference>
<dbReference type="AlphaFoldDB" id="A0A1M7DYG8"/>
<dbReference type="OrthoDB" id="1213982at2"/>
<gene>
    <name evidence="2" type="ORF">SAMN02746009_03481</name>
</gene>
<organism evidence="2 3">
    <name type="scientific">Hymenobacter psychrotolerans DSM 18569</name>
    <dbReference type="NCBI Taxonomy" id="1121959"/>
    <lineage>
        <taxon>Bacteria</taxon>
        <taxon>Pseudomonadati</taxon>
        <taxon>Bacteroidota</taxon>
        <taxon>Cytophagia</taxon>
        <taxon>Cytophagales</taxon>
        <taxon>Hymenobacteraceae</taxon>
        <taxon>Hymenobacter</taxon>
    </lineage>
</organism>
<feature type="domain" description="Tox-MPTase4" evidence="1">
    <location>
        <begin position="191"/>
        <end position="313"/>
    </location>
</feature>
<name>A0A1M7DYG8_9BACT</name>
<dbReference type="InterPro" id="IPR028912">
    <property type="entry name" value="Tox-MPTase4_dom"/>
</dbReference>
<dbReference type="STRING" id="1121959.SAMN02746009_03481"/>
<dbReference type="Pfam" id="PF15640">
    <property type="entry name" value="Tox-MPTase4"/>
    <property type="match status" value="1"/>
</dbReference>
<protein>
    <submittedName>
        <fullName evidence="2">Metallopeptidase toxin 4</fullName>
    </submittedName>
</protein>
<sequence length="325" mass="36024">MAYIHAELHLAGQTYPLAACTFGFHQNTDQRGRPNSKVVGAPLQLLLEGEEGAALAEWAGLPDSLRSGEVVFFPDDARQPRRTLAFTDARCVHQHVQLVPGAGEAAHQCLLVLSAQQLELDGQVLEQRWHKPALTRTAAKGLRPRPEATPTQTLAAGGLVAELVQQEPASLEWIDKEKWVGKPRSKDGFLGSRELSRRAIAGWANKLANSYGVRLEILSKGSPILTYMDQHKKQGGFQAGTAAIYLRPGPTHYEMLHEAAHAEQWHRLGADDYARQSRLQKETYVYEELMRQKPTLTPQEIKHATAYINDIRQASGLAPTNTEHL</sequence>
<evidence type="ECO:0000259" key="1">
    <source>
        <dbReference type="Pfam" id="PF15640"/>
    </source>
</evidence>
<dbReference type="RefSeq" id="WP_073287889.1">
    <property type="nucleotide sequence ID" value="NZ_FRAS01000023.1"/>
</dbReference>
<proteinExistence type="predicted"/>
<dbReference type="InterPro" id="IPR041408">
    <property type="entry name" value="Hcp_Tssd"/>
</dbReference>
<evidence type="ECO:0000313" key="2">
    <source>
        <dbReference type="EMBL" id="SHL84535.1"/>
    </source>
</evidence>
<dbReference type="EMBL" id="FRAS01000023">
    <property type="protein sequence ID" value="SHL84535.1"/>
    <property type="molecule type" value="Genomic_DNA"/>
</dbReference>
<accession>A0A1M7DYG8</accession>
<dbReference type="GO" id="GO:0033104">
    <property type="term" value="C:type VI protein secretion system complex"/>
    <property type="evidence" value="ECO:0007669"/>
    <property type="project" value="InterPro"/>
</dbReference>